<dbReference type="AlphaFoldDB" id="A0A1Y1UX99"/>
<dbReference type="PANTHER" id="PTHR10887:SF495">
    <property type="entry name" value="HELICASE SENATAXIN ISOFORM X1-RELATED"/>
    <property type="match status" value="1"/>
</dbReference>
<name>A0A1Y1UX99_9FUNG</name>
<dbReference type="SMART" id="SM00487">
    <property type="entry name" value="DEXDc"/>
    <property type="match status" value="1"/>
</dbReference>
<evidence type="ECO:0000256" key="1">
    <source>
        <dbReference type="ARBA" id="ARBA00048432"/>
    </source>
</evidence>
<protein>
    <recommendedName>
        <fullName evidence="2">Helicase ATP-binding domain-containing protein</fullName>
    </recommendedName>
</protein>
<comment type="caution">
    <text evidence="3">The sequence shown here is derived from an EMBL/GenBank/DDBJ whole genome shotgun (WGS) entry which is preliminary data.</text>
</comment>
<dbReference type="InterPro" id="IPR045055">
    <property type="entry name" value="DNA2/NAM7-like"/>
</dbReference>
<organism evidence="3 4">
    <name type="scientific">Piromyces finnis</name>
    <dbReference type="NCBI Taxonomy" id="1754191"/>
    <lineage>
        <taxon>Eukaryota</taxon>
        <taxon>Fungi</taxon>
        <taxon>Fungi incertae sedis</taxon>
        <taxon>Chytridiomycota</taxon>
        <taxon>Chytridiomycota incertae sedis</taxon>
        <taxon>Neocallimastigomycetes</taxon>
        <taxon>Neocallimastigales</taxon>
        <taxon>Neocallimastigaceae</taxon>
        <taxon>Piromyces</taxon>
    </lineage>
</organism>
<comment type="catalytic activity">
    <reaction evidence="1">
        <text>ATP + H2O = ADP + phosphate + H(+)</text>
        <dbReference type="Rhea" id="RHEA:13065"/>
        <dbReference type="ChEBI" id="CHEBI:15377"/>
        <dbReference type="ChEBI" id="CHEBI:15378"/>
        <dbReference type="ChEBI" id="CHEBI:30616"/>
        <dbReference type="ChEBI" id="CHEBI:43474"/>
        <dbReference type="ChEBI" id="CHEBI:456216"/>
        <dbReference type="EC" id="3.6.4.12"/>
    </reaction>
    <physiologicalReaction direction="left-to-right" evidence="1">
        <dbReference type="Rhea" id="RHEA:13066"/>
    </physiologicalReaction>
</comment>
<sequence length="373" mass="43150">MHKNEKNIEFFLTNNSSTSSKKDDDDDDELDEEIKLMHLTEKLNPKDKLLVLCKARMTIDNYQKFLNEQHMIRGQWICYHIMSFGSIRKEYKTLLTLTEKPSLPICNIITSGNIKSINNDFKIQGQDPMLSDDITNNIIDEYHLNPSQANVLKKVKNRKLSLVQGPPGTGKTTTIIATIIRELTESFLTNNPFKILVCTPSNYACDEIAKRLEKEKENKEYIRPFRCKADNNLTEIKLEEELNKANVVICTLYFSGNKYIRELLFNFLIIDEACQCTELTCLILFCYNINQAILIGDPKQLPPIIKSHKIEKCGYGKSLFERIQEESLSEEIFLLNVQYRMHPNISKLSSQCFYDGKIIDGECQVKSMDQRMD</sequence>
<evidence type="ECO:0000259" key="2">
    <source>
        <dbReference type="PROSITE" id="PS51192"/>
    </source>
</evidence>
<gene>
    <name evidence="3" type="ORF">BCR36DRAFT_461792</name>
</gene>
<proteinExistence type="predicted"/>
<keyword evidence="4" id="KW-1185">Reference proteome</keyword>
<reference evidence="3 4" key="2">
    <citation type="submission" date="2016-08" db="EMBL/GenBank/DDBJ databases">
        <title>Pervasive Adenine N6-methylation of Active Genes in Fungi.</title>
        <authorList>
            <consortium name="DOE Joint Genome Institute"/>
            <person name="Mondo S.J."/>
            <person name="Dannebaum R.O."/>
            <person name="Kuo R.C."/>
            <person name="Labutti K."/>
            <person name="Haridas S."/>
            <person name="Kuo A."/>
            <person name="Salamov A."/>
            <person name="Ahrendt S.R."/>
            <person name="Lipzen A."/>
            <person name="Sullivan W."/>
            <person name="Andreopoulos W.B."/>
            <person name="Clum A."/>
            <person name="Lindquist E."/>
            <person name="Daum C."/>
            <person name="Ramamoorthy G.K."/>
            <person name="Gryganskyi A."/>
            <person name="Culley D."/>
            <person name="Magnuson J.K."/>
            <person name="James T.Y."/>
            <person name="O'Malley M.A."/>
            <person name="Stajich J.E."/>
            <person name="Spatafora J.W."/>
            <person name="Visel A."/>
            <person name="Grigoriev I.V."/>
        </authorList>
    </citation>
    <scope>NUCLEOTIDE SEQUENCE [LARGE SCALE GENOMIC DNA]</scope>
    <source>
        <strain evidence="4">finn</strain>
    </source>
</reference>
<dbReference type="OrthoDB" id="6513042at2759"/>
<dbReference type="InterPro" id="IPR041679">
    <property type="entry name" value="DNA2/NAM7-like_C"/>
</dbReference>
<dbReference type="EMBL" id="MCFH01000059">
    <property type="protein sequence ID" value="ORX42806.1"/>
    <property type="molecule type" value="Genomic_DNA"/>
</dbReference>
<evidence type="ECO:0000313" key="4">
    <source>
        <dbReference type="Proteomes" id="UP000193719"/>
    </source>
</evidence>
<dbReference type="GO" id="GO:0003678">
    <property type="term" value="F:DNA helicase activity"/>
    <property type="evidence" value="ECO:0007669"/>
    <property type="project" value="UniProtKB-EC"/>
</dbReference>
<dbReference type="PANTHER" id="PTHR10887">
    <property type="entry name" value="DNA2/NAM7 HELICASE FAMILY"/>
    <property type="match status" value="1"/>
</dbReference>
<dbReference type="PROSITE" id="PS51192">
    <property type="entry name" value="HELICASE_ATP_BIND_1"/>
    <property type="match status" value="1"/>
</dbReference>
<accession>A0A1Y1UX99</accession>
<dbReference type="InterPro" id="IPR014001">
    <property type="entry name" value="Helicase_ATP-bd"/>
</dbReference>
<dbReference type="Pfam" id="PF13087">
    <property type="entry name" value="AAA_12"/>
    <property type="match status" value="1"/>
</dbReference>
<dbReference type="STRING" id="1754191.A0A1Y1UX99"/>
<dbReference type="Pfam" id="PF13086">
    <property type="entry name" value="AAA_11"/>
    <property type="match status" value="2"/>
</dbReference>
<dbReference type="InterPro" id="IPR027417">
    <property type="entry name" value="P-loop_NTPase"/>
</dbReference>
<dbReference type="SUPFAM" id="SSF52540">
    <property type="entry name" value="P-loop containing nucleoside triphosphate hydrolases"/>
    <property type="match status" value="1"/>
</dbReference>
<dbReference type="Gene3D" id="3.40.50.300">
    <property type="entry name" value="P-loop containing nucleotide triphosphate hydrolases"/>
    <property type="match status" value="2"/>
</dbReference>
<reference evidence="3 4" key="1">
    <citation type="submission" date="2016-08" db="EMBL/GenBank/DDBJ databases">
        <title>Genomes of anaerobic fungi encode conserved fungal cellulosomes for biomass hydrolysis.</title>
        <authorList>
            <consortium name="DOE Joint Genome Institute"/>
            <person name="Haitjema C.H."/>
            <person name="Gilmore S.P."/>
            <person name="Henske J.K."/>
            <person name="Solomon K.V."/>
            <person name="De Groot R."/>
            <person name="Kuo A."/>
            <person name="Mondo S.J."/>
            <person name="Salamov A.A."/>
            <person name="Labutti K."/>
            <person name="Zhao Z."/>
            <person name="Chiniquy J."/>
            <person name="Barry K."/>
            <person name="Brewer H.M."/>
            <person name="Purvine S.O."/>
            <person name="Wright A.T."/>
            <person name="Boxma B."/>
            <person name="Van Alen T."/>
            <person name="Hackstein J.H."/>
            <person name="Baker S.E."/>
            <person name="Grigoriev I.V."/>
            <person name="O'Malley M.A."/>
        </authorList>
    </citation>
    <scope>NUCLEOTIDE SEQUENCE [LARGE SCALE GENOMIC DNA]</scope>
    <source>
        <strain evidence="4">finn</strain>
    </source>
</reference>
<feature type="domain" description="Helicase ATP-binding" evidence="2">
    <location>
        <begin position="152"/>
        <end position="285"/>
    </location>
</feature>
<dbReference type="InterPro" id="IPR041677">
    <property type="entry name" value="DNA2/NAM7_AAA_11"/>
</dbReference>
<dbReference type="Proteomes" id="UP000193719">
    <property type="component" value="Unassembled WGS sequence"/>
</dbReference>
<evidence type="ECO:0000313" key="3">
    <source>
        <dbReference type="EMBL" id="ORX42806.1"/>
    </source>
</evidence>